<dbReference type="EMBL" id="JABANM010031964">
    <property type="protein sequence ID" value="KAF4703708.1"/>
    <property type="molecule type" value="Genomic_DNA"/>
</dbReference>
<sequence length="179" mass="19851">WVAFGVVFNKGAYWRNSWNVLDGVVVIVSMVDLLPMLPDISVLKTLRMLRALRPLRVISRNPNLRLVVNTLFRLLPELCNLLIVGGLFFLIFGLFGLSYFKGKFYTCQVGDPSTMEVIEWQYEDRRSVLTTPMCLNQATGSLLLPSGSLGSSADSTASSSLCPDGMPWSRTTPDTPVCV</sequence>
<comment type="subcellular location">
    <subcellularLocation>
        <location evidence="1">Membrane</location>
        <topology evidence="1">Multi-pass membrane protein</topology>
    </subcellularLocation>
</comment>
<dbReference type="InterPro" id="IPR027359">
    <property type="entry name" value="Volt_channel_dom_sf"/>
</dbReference>
<dbReference type="Proteomes" id="UP000574390">
    <property type="component" value="Unassembled WGS sequence"/>
</dbReference>
<reference evidence="8 9" key="1">
    <citation type="submission" date="2020-04" db="EMBL/GenBank/DDBJ databases">
        <title>Perkinsus olseni comparative genomics.</title>
        <authorList>
            <person name="Bogema D.R."/>
        </authorList>
    </citation>
    <scope>NUCLEOTIDE SEQUENCE [LARGE SCALE GENOMIC DNA]</scope>
    <source>
        <strain evidence="8">ATCC PRA-205</strain>
    </source>
</reference>
<dbReference type="Gene3D" id="1.10.287.70">
    <property type="match status" value="1"/>
</dbReference>
<gene>
    <name evidence="8" type="primary">CACNA1H</name>
    <name evidence="8" type="ORF">FOZ62_018605</name>
</gene>
<evidence type="ECO:0000313" key="9">
    <source>
        <dbReference type="Proteomes" id="UP000574390"/>
    </source>
</evidence>
<evidence type="ECO:0000256" key="4">
    <source>
        <dbReference type="ARBA" id="ARBA00023136"/>
    </source>
</evidence>
<dbReference type="PANTHER" id="PTHR10037:SF62">
    <property type="entry name" value="SODIUM CHANNEL PROTEIN 60E"/>
    <property type="match status" value="1"/>
</dbReference>
<evidence type="ECO:0000313" key="8">
    <source>
        <dbReference type="EMBL" id="KAF4703708.1"/>
    </source>
</evidence>
<name>A0A7J6Q5Z0_PEROL</name>
<comment type="caution">
    <text evidence="8">The sequence shown here is derived from an EMBL/GenBank/DDBJ whole genome shotgun (WGS) entry which is preliminary data.</text>
</comment>
<dbReference type="Pfam" id="PF00520">
    <property type="entry name" value="Ion_trans"/>
    <property type="match status" value="1"/>
</dbReference>
<evidence type="ECO:0000256" key="3">
    <source>
        <dbReference type="ARBA" id="ARBA00022989"/>
    </source>
</evidence>
<feature type="compositionally biased region" description="Polar residues" evidence="5">
    <location>
        <begin position="169"/>
        <end position="179"/>
    </location>
</feature>
<feature type="transmembrane region" description="Helical" evidence="6">
    <location>
        <begin position="78"/>
        <end position="100"/>
    </location>
</feature>
<dbReference type="PANTHER" id="PTHR10037">
    <property type="entry name" value="VOLTAGE-GATED CATION CHANNEL CALCIUM AND SODIUM"/>
    <property type="match status" value="1"/>
</dbReference>
<feature type="region of interest" description="Disordered" evidence="5">
    <location>
        <begin position="155"/>
        <end position="179"/>
    </location>
</feature>
<evidence type="ECO:0000256" key="5">
    <source>
        <dbReference type="SAM" id="MobiDB-lite"/>
    </source>
</evidence>
<feature type="domain" description="Ion transport" evidence="7">
    <location>
        <begin position="1"/>
        <end position="123"/>
    </location>
</feature>
<evidence type="ECO:0000256" key="1">
    <source>
        <dbReference type="ARBA" id="ARBA00004141"/>
    </source>
</evidence>
<proteinExistence type="predicted"/>
<dbReference type="InterPro" id="IPR005821">
    <property type="entry name" value="Ion_trans_dom"/>
</dbReference>
<dbReference type="Gene3D" id="1.20.120.350">
    <property type="entry name" value="Voltage-gated potassium channels. Chain C"/>
    <property type="match status" value="1"/>
</dbReference>
<keyword evidence="4 6" id="KW-0472">Membrane</keyword>
<evidence type="ECO:0000256" key="6">
    <source>
        <dbReference type="SAM" id="Phobius"/>
    </source>
</evidence>
<feature type="transmembrane region" description="Helical" evidence="6">
    <location>
        <begin position="20"/>
        <end position="43"/>
    </location>
</feature>
<keyword evidence="3 6" id="KW-1133">Transmembrane helix</keyword>
<keyword evidence="2 6" id="KW-0812">Transmembrane</keyword>
<dbReference type="SUPFAM" id="SSF81324">
    <property type="entry name" value="Voltage-gated potassium channels"/>
    <property type="match status" value="1"/>
</dbReference>
<feature type="non-terminal residue" evidence="8">
    <location>
        <position position="1"/>
    </location>
</feature>
<protein>
    <submittedName>
        <fullName evidence="8">Voltage-dependent T-type calcium channel subunit alpha-1H</fullName>
    </submittedName>
</protein>
<accession>A0A7J6Q5Z0</accession>
<dbReference type="GO" id="GO:0005248">
    <property type="term" value="F:voltage-gated sodium channel activity"/>
    <property type="evidence" value="ECO:0007669"/>
    <property type="project" value="TreeGrafter"/>
</dbReference>
<evidence type="ECO:0000259" key="7">
    <source>
        <dbReference type="Pfam" id="PF00520"/>
    </source>
</evidence>
<organism evidence="8 9">
    <name type="scientific">Perkinsus olseni</name>
    <name type="common">Perkinsus atlanticus</name>
    <dbReference type="NCBI Taxonomy" id="32597"/>
    <lineage>
        <taxon>Eukaryota</taxon>
        <taxon>Sar</taxon>
        <taxon>Alveolata</taxon>
        <taxon>Perkinsozoa</taxon>
        <taxon>Perkinsea</taxon>
        <taxon>Perkinsida</taxon>
        <taxon>Perkinsidae</taxon>
        <taxon>Perkinsus</taxon>
    </lineage>
</organism>
<feature type="non-terminal residue" evidence="8">
    <location>
        <position position="179"/>
    </location>
</feature>
<dbReference type="InterPro" id="IPR043203">
    <property type="entry name" value="VGCC_Ca_Na"/>
</dbReference>
<dbReference type="AlphaFoldDB" id="A0A7J6Q5Z0"/>
<dbReference type="GO" id="GO:0001518">
    <property type="term" value="C:voltage-gated sodium channel complex"/>
    <property type="evidence" value="ECO:0007669"/>
    <property type="project" value="TreeGrafter"/>
</dbReference>
<evidence type="ECO:0000256" key="2">
    <source>
        <dbReference type="ARBA" id="ARBA00022692"/>
    </source>
</evidence>